<dbReference type="EMBL" id="JASBRG010000007">
    <property type="protein sequence ID" value="MDI3321017.1"/>
    <property type="molecule type" value="Genomic_DNA"/>
</dbReference>
<evidence type="ECO:0000313" key="9">
    <source>
        <dbReference type="Proteomes" id="UP001226434"/>
    </source>
</evidence>
<dbReference type="SMART" id="SM00342">
    <property type="entry name" value="HTH_ARAC"/>
    <property type="match status" value="1"/>
</dbReference>
<feature type="domain" description="Response regulatory" evidence="7">
    <location>
        <begin position="5"/>
        <end position="120"/>
    </location>
</feature>
<keyword evidence="1 5" id="KW-0597">Phosphoprotein</keyword>
<name>A0ABT6RGP3_9BACT</name>
<dbReference type="InterPro" id="IPR018062">
    <property type="entry name" value="HTH_AraC-typ_CS"/>
</dbReference>
<gene>
    <name evidence="8" type="ORF">QJ048_14590</name>
</gene>
<evidence type="ECO:0000313" key="8">
    <source>
        <dbReference type="EMBL" id="MDI3321017.1"/>
    </source>
</evidence>
<dbReference type="InterPro" id="IPR020449">
    <property type="entry name" value="Tscrpt_reg_AraC-type_HTH"/>
</dbReference>
<dbReference type="PROSITE" id="PS50110">
    <property type="entry name" value="RESPONSE_REGULATORY"/>
    <property type="match status" value="1"/>
</dbReference>
<sequence>MKENKILIVEDNTELREFIKICLSPYYEFLETSNGKQGWEAAVAEIPDLIVTDVMMPEMDGNQFCRKLKSDERTSHIPVIMLTAKIAVEQQLEGLESGADIYLTKPFSVQILQSYISNLLKSREAIRQRYDNKVLLEPLEVEVGTVDKKFMERLMNVINENLSNADFNISDLSKCIGMSKAVLYKKFNALTQIPIGEFIKSLRLKKAAILLSKDKLNVAEVAWEVGFNDRKYFSKEFKKLFGKTPSEYIDRAKGEYE</sequence>
<feature type="domain" description="HTH araC/xylS-type" evidence="6">
    <location>
        <begin position="152"/>
        <end position="251"/>
    </location>
</feature>
<keyword evidence="9" id="KW-1185">Reference proteome</keyword>
<evidence type="ECO:0000256" key="5">
    <source>
        <dbReference type="PROSITE-ProRule" id="PRU00169"/>
    </source>
</evidence>
<evidence type="ECO:0000256" key="2">
    <source>
        <dbReference type="ARBA" id="ARBA00023015"/>
    </source>
</evidence>
<dbReference type="InterPro" id="IPR009057">
    <property type="entry name" value="Homeodomain-like_sf"/>
</dbReference>
<dbReference type="RefSeq" id="WP_282335120.1">
    <property type="nucleotide sequence ID" value="NZ_JASBRG010000007.1"/>
</dbReference>
<proteinExistence type="predicted"/>
<dbReference type="SUPFAM" id="SSF46689">
    <property type="entry name" value="Homeodomain-like"/>
    <property type="match status" value="1"/>
</dbReference>
<dbReference type="SUPFAM" id="SSF52172">
    <property type="entry name" value="CheY-like"/>
    <property type="match status" value="1"/>
</dbReference>
<dbReference type="SMART" id="SM00448">
    <property type="entry name" value="REC"/>
    <property type="match status" value="1"/>
</dbReference>
<dbReference type="InterPro" id="IPR018060">
    <property type="entry name" value="HTH_AraC"/>
</dbReference>
<comment type="caution">
    <text evidence="8">The sequence shown here is derived from an EMBL/GenBank/DDBJ whole genome shotgun (WGS) entry which is preliminary data.</text>
</comment>
<dbReference type="PRINTS" id="PR00032">
    <property type="entry name" value="HTHARAC"/>
</dbReference>
<dbReference type="PROSITE" id="PS01124">
    <property type="entry name" value="HTH_ARAC_FAMILY_2"/>
    <property type="match status" value="1"/>
</dbReference>
<keyword evidence="4" id="KW-0804">Transcription</keyword>
<dbReference type="Gene3D" id="3.40.50.2300">
    <property type="match status" value="1"/>
</dbReference>
<dbReference type="Pfam" id="PF00072">
    <property type="entry name" value="Response_reg"/>
    <property type="match status" value="1"/>
</dbReference>
<keyword evidence="3" id="KW-0238">DNA-binding</keyword>
<evidence type="ECO:0000259" key="6">
    <source>
        <dbReference type="PROSITE" id="PS01124"/>
    </source>
</evidence>
<dbReference type="PROSITE" id="PS00041">
    <property type="entry name" value="HTH_ARAC_FAMILY_1"/>
    <property type="match status" value="1"/>
</dbReference>
<organism evidence="8 9">
    <name type="scientific">Pinibacter soli</name>
    <dbReference type="NCBI Taxonomy" id="3044211"/>
    <lineage>
        <taxon>Bacteria</taxon>
        <taxon>Pseudomonadati</taxon>
        <taxon>Bacteroidota</taxon>
        <taxon>Chitinophagia</taxon>
        <taxon>Chitinophagales</taxon>
        <taxon>Chitinophagaceae</taxon>
        <taxon>Pinibacter</taxon>
    </lineage>
</organism>
<feature type="modified residue" description="4-aspartylphosphate" evidence="5">
    <location>
        <position position="53"/>
    </location>
</feature>
<keyword evidence="2" id="KW-0805">Transcription regulation</keyword>
<dbReference type="PANTHER" id="PTHR43547:SF2">
    <property type="entry name" value="HYBRID SIGNAL TRANSDUCTION HISTIDINE KINASE C"/>
    <property type="match status" value="1"/>
</dbReference>
<dbReference type="Gene3D" id="1.10.10.60">
    <property type="entry name" value="Homeodomain-like"/>
    <property type="match status" value="1"/>
</dbReference>
<evidence type="ECO:0000256" key="1">
    <source>
        <dbReference type="ARBA" id="ARBA00022553"/>
    </source>
</evidence>
<evidence type="ECO:0000259" key="7">
    <source>
        <dbReference type="PROSITE" id="PS50110"/>
    </source>
</evidence>
<evidence type="ECO:0000256" key="3">
    <source>
        <dbReference type="ARBA" id="ARBA00023125"/>
    </source>
</evidence>
<evidence type="ECO:0000256" key="4">
    <source>
        <dbReference type="ARBA" id="ARBA00023163"/>
    </source>
</evidence>
<dbReference type="Proteomes" id="UP001226434">
    <property type="component" value="Unassembled WGS sequence"/>
</dbReference>
<dbReference type="InterPro" id="IPR011006">
    <property type="entry name" value="CheY-like_superfamily"/>
</dbReference>
<dbReference type="Pfam" id="PF12833">
    <property type="entry name" value="HTH_18"/>
    <property type="match status" value="1"/>
</dbReference>
<dbReference type="PANTHER" id="PTHR43547">
    <property type="entry name" value="TWO-COMPONENT HISTIDINE KINASE"/>
    <property type="match status" value="1"/>
</dbReference>
<accession>A0ABT6RGP3</accession>
<dbReference type="InterPro" id="IPR001789">
    <property type="entry name" value="Sig_transdc_resp-reg_receiver"/>
</dbReference>
<reference evidence="8 9" key="1">
    <citation type="submission" date="2023-05" db="EMBL/GenBank/DDBJ databases">
        <title>Genome sequence of Pinibacter sp. MAH-24.</title>
        <authorList>
            <person name="Huq M.A."/>
        </authorList>
    </citation>
    <scope>NUCLEOTIDE SEQUENCE [LARGE SCALE GENOMIC DNA]</scope>
    <source>
        <strain evidence="8 9">MAH-24</strain>
    </source>
</reference>
<protein>
    <submittedName>
        <fullName evidence="8">Response regulator</fullName>
    </submittedName>
</protein>